<gene>
    <name evidence="6" type="ORF">ACFPB0_01785</name>
</gene>
<sequence length="299" mass="32765">MFRQSNPVAPARLKKSAMTAQPGQLDIQPPPTGLAPFVSGFVHRDERVDGRAVRLLPDVRTSVQIMLADPYWIRERGDGEAWQRLPRIALWGPRHDWGYGYAAAHVTCFAFGLTPAGFRAVMRGPATRWLNRVEGLDALAPALAAAVDPREGEPFMEWMARIIPVLEVVFAGAAPVSFDWPGVTGILAEEAGGAVRKAADAAGLSERQFRRVFEALSGVAPKRYQRALRVDRMIRQLHPAPWEADTAPDIPIPFADQPHAIREFRALTGLTPADYVRLKTGADRTLRSVGVDGLALPQG</sequence>
<reference evidence="7" key="1">
    <citation type="journal article" date="2019" name="Int. J. Syst. Evol. Microbiol.">
        <title>The Global Catalogue of Microorganisms (GCM) 10K type strain sequencing project: providing services to taxonomists for standard genome sequencing and annotation.</title>
        <authorList>
            <consortium name="The Broad Institute Genomics Platform"/>
            <consortium name="The Broad Institute Genome Sequencing Center for Infectious Disease"/>
            <person name="Wu L."/>
            <person name="Ma J."/>
        </authorList>
    </citation>
    <scope>NUCLEOTIDE SEQUENCE [LARGE SCALE GENOMIC DNA]</scope>
    <source>
        <strain evidence="7">CCUG 62981</strain>
    </source>
</reference>
<dbReference type="Proteomes" id="UP001596024">
    <property type="component" value="Unassembled WGS sequence"/>
</dbReference>
<keyword evidence="3" id="KW-0804">Transcription</keyword>
<protein>
    <submittedName>
        <fullName evidence="6">Helix-turn-helix domain-containing protein</fullName>
    </submittedName>
</protein>
<evidence type="ECO:0000256" key="3">
    <source>
        <dbReference type="ARBA" id="ARBA00023163"/>
    </source>
</evidence>
<keyword evidence="1" id="KW-0805">Transcription regulation</keyword>
<dbReference type="InterPro" id="IPR018060">
    <property type="entry name" value="HTH_AraC"/>
</dbReference>
<organism evidence="6 7">
    <name type="scientific">Glycocaulis abyssi</name>
    <dbReference type="NCBI Taxonomy" id="1433403"/>
    <lineage>
        <taxon>Bacteria</taxon>
        <taxon>Pseudomonadati</taxon>
        <taxon>Pseudomonadota</taxon>
        <taxon>Alphaproteobacteria</taxon>
        <taxon>Maricaulales</taxon>
        <taxon>Maricaulaceae</taxon>
        <taxon>Glycocaulis</taxon>
    </lineage>
</organism>
<keyword evidence="7" id="KW-1185">Reference proteome</keyword>
<keyword evidence="2" id="KW-0238">DNA-binding</keyword>
<dbReference type="EMBL" id="JBHSGQ010000001">
    <property type="protein sequence ID" value="MFC4724012.1"/>
    <property type="molecule type" value="Genomic_DNA"/>
</dbReference>
<dbReference type="PANTHER" id="PTHR46796">
    <property type="entry name" value="HTH-TYPE TRANSCRIPTIONAL ACTIVATOR RHAS-RELATED"/>
    <property type="match status" value="1"/>
</dbReference>
<dbReference type="Gene3D" id="1.10.10.60">
    <property type="entry name" value="Homeodomain-like"/>
    <property type="match status" value="1"/>
</dbReference>
<proteinExistence type="predicted"/>
<dbReference type="SMART" id="SM00342">
    <property type="entry name" value="HTH_ARAC"/>
    <property type="match status" value="1"/>
</dbReference>
<evidence type="ECO:0000313" key="7">
    <source>
        <dbReference type="Proteomes" id="UP001596024"/>
    </source>
</evidence>
<evidence type="ECO:0000256" key="1">
    <source>
        <dbReference type="ARBA" id="ARBA00023015"/>
    </source>
</evidence>
<feature type="domain" description="HTH araC/xylS-type" evidence="5">
    <location>
        <begin position="195"/>
        <end position="278"/>
    </location>
</feature>
<dbReference type="PROSITE" id="PS01124">
    <property type="entry name" value="HTH_ARAC_FAMILY_2"/>
    <property type="match status" value="1"/>
</dbReference>
<accession>A0ABV9N6N2</accession>
<evidence type="ECO:0000313" key="6">
    <source>
        <dbReference type="EMBL" id="MFC4724012.1"/>
    </source>
</evidence>
<dbReference type="InterPro" id="IPR050204">
    <property type="entry name" value="AraC_XylS_family_regulators"/>
</dbReference>
<dbReference type="RefSeq" id="WP_382436031.1">
    <property type="nucleotide sequence ID" value="NZ_JBHSGQ010000001.1"/>
</dbReference>
<evidence type="ECO:0000256" key="2">
    <source>
        <dbReference type="ARBA" id="ARBA00023125"/>
    </source>
</evidence>
<dbReference type="Pfam" id="PF12833">
    <property type="entry name" value="HTH_18"/>
    <property type="match status" value="1"/>
</dbReference>
<name>A0ABV9N6N2_9PROT</name>
<evidence type="ECO:0000256" key="4">
    <source>
        <dbReference type="SAM" id="MobiDB-lite"/>
    </source>
</evidence>
<comment type="caution">
    <text evidence="6">The sequence shown here is derived from an EMBL/GenBank/DDBJ whole genome shotgun (WGS) entry which is preliminary data.</text>
</comment>
<feature type="region of interest" description="Disordered" evidence="4">
    <location>
        <begin position="1"/>
        <end position="29"/>
    </location>
</feature>
<evidence type="ECO:0000259" key="5">
    <source>
        <dbReference type="PROSITE" id="PS01124"/>
    </source>
</evidence>